<gene>
    <name evidence="1" type="ORF">AYP45_06945</name>
</gene>
<dbReference type="EMBL" id="AYTS01000061">
    <property type="protein sequence ID" value="OOP56748.1"/>
    <property type="molecule type" value="Genomic_DNA"/>
</dbReference>
<accession>A0A1V4AUF0</accession>
<dbReference type="STRING" id="1004156.AYP45_06945"/>
<dbReference type="Proteomes" id="UP000189681">
    <property type="component" value="Unassembled WGS sequence"/>
</dbReference>
<evidence type="ECO:0000313" key="1">
    <source>
        <dbReference type="EMBL" id="OOP56748.1"/>
    </source>
</evidence>
<evidence type="ECO:0000313" key="2">
    <source>
        <dbReference type="Proteomes" id="UP000189681"/>
    </source>
</evidence>
<protein>
    <submittedName>
        <fullName evidence="1">Uncharacterized protein</fullName>
    </submittedName>
</protein>
<organism evidence="1 2">
    <name type="scientific">Candidatus Brocadia carolinensis</name>
    <dbReference type="NCBI Taxonomy" id="1004156"/>
    <lineage>
        <taxon>Bacteria</taxon>
        <taxon>Pseudomonadati</taxon>
        <taxon>Planctomycetota</taxon>
        <taxon>Candidatus Brocadiia</taxon>
        <taxon>Candidatus Brocadiales</taxon>
        <taxon>Candidatus Brocadiaceae</taxon>
        <taxon>Candidatus Brocadia</taxon>
    </lineage>
</organism>
<sequence>MSRLARIWRIYHLHSKDILQKKDLYNESWISSKIREGELYNKEVEECKSFLKGMDDHLESVFVIRGTEERLMKIEDEALWKNEYEKRISELLAKLEARHVAADKGVLPFQNWETVIPAWDSILTAQKRFWIIEAIVNIILDNTAITKLGKVTFKDSCCSYDTSFAHIYTAIPITIEVELQADRIQSLLHDILKSPVPFVIEGVNISSRDKIPSPNSHIESDNVLSTDVNDNLSHFITDVIIDAYVIDYKT</sequence>
<proteinExistence type="predicted"/>
<reference evidence="1 2" key="1">
    <citation type="journal article" date="2017" name="Water Res.">
        <title>Discovery and metagenomic analysis of an anammox bacterial enrichment related to Candidatus "Brocadia caroliniensis" in a full-scale glycerol-fed nitritation-denitritation separate centrate treatment process.</title>
        <authorList>
            <person name="Park H."/>
            <person name="Brotto A.C."/>
            <person name="van Loosdrecht M.C."/>
            <person name="Chandran K."/>
        </authorList>
    </citation>
    <scope>NUCLEOTIDE SEQUENCE [LARGE SCALE GENOMIC DNA]</scope>
    <source>
        <strain evidence="1">26THWARD</strain>
    </source>
</reference>
<comment type="caution">
    <text evidence="1">The sequence shown here is derived from an EMBL/GenBank/DDBJ whole genome shotgun (WGS) entry which is preliminary data.</text>
</comment>
<dbReference type="AlphaFoldDB" id="A0A1V4AUF0"/>
<name>A0A1V4AUF0_9BACT</name>